<feature type="compositionally biased region" description="Pro residues" evidence="1">
    <location>
        <begin position="32"/>
        <end position="41"/>
    </location>
</feature>
<protein>
    <submittedName>
        <fullName evidence="2">Uncharacterized protein</fullName>
    </submittedName>
</protein>
<organism evidence="2 3">
    <name type="scientific">Ammonicoccus fulvus</name>
    <dbReference type="NCBI Taxonomy" id="3138240"/>
    <lineage>
        <taxon>Bacteria</taxon>
        <taxon>Bacillati</taxon>
        <taxon>Actinomycetota</taxon>
        <taxon>Actinomycetes</taxon>
        <taxon>Propionibacteriales</taxon>
        <taxon>Propionibacteriaceae</taxon>
        <taxon>Ammonicoccus</taxon>
    </lineage>
</organism>
<dbReference type="Proteomes" id="UP001442841">
    <property type="component" value="Chromosome"/>
</dbReference>
<sequence length="76" mass="7761">MAEVRKFSPGKGGHIAEAIAKAMGESVRPITPGGPPAPSPAKPTKTDGPSAITASTFFVSDEFLAVSTPPTNDHTE</sequence>
<evidence type="ECO:0000313" key="3">
    <source>
        <dbReference type="Proteomes" id="UP001442841"/>
    </source>
</evidence>
<dbReference type="EMBL" id="CP154795">
    <property type="protein sequence ID" value="XAN06501.1"/>
    <property type="molecule type" value="Genomic_DNA"/>
</dbReference>
<reference evidence="2 3" key="1">
    <citation type="submission" date="2024-04" db="EMBL/GenBank/DDBJ databases">
        <title>Isolation of an actinomycete strain from pig manure.</title>
        <authorList>
            <person name="Gong T."/>
            <person name="Yu Z."/>
            <person name="An M."/>
            <person name="Wei C."/>
            <person name="Yang W."/>
            <person name="Liu L."/>
        </authorList>
    </citation>
    <scope>NUCLEOTIDE SEQUENCE [LARGE SCALE GENOMIC DNA]</scope>
    <source>
        <strain evidence="2 3">ZF39</strain>
    </source>
</reference>
<gene>
    <name evidence="2" type="ORF">AADG42_03975</name>
</gene>
<feature type="region of interest" description="Disordered" evidence="1">
    <location>
        <begin position="20"/>
        <end position="51"/>
    </location>
</feature>
<dbReference type="RefSeq" id="WP_425307930.1">
    <property type="nucleotide sequence ID" value="NZ_CP154795.1"/>
</dbReference>
<evidence type="ECO:0000256" key="1">
    <source>
        <dbReference type="SAM" id="MobiDB-lite"/>
    </source>
</evidence>
<proteinExistence type="predicted"/>
<accession>A0ABZ3FPC7</accession>
<evidence type="ECO:0000313" key="2">
    <source>
        <dbReference type="EMBL" id="XAN06501.1"/>
    </source>
</evidence>
<keyword evidence="3" id="KW-1185">Reference proteome</keyword>
<name>A0ABZ3FPC7_9ACTN</name>